<proteinExistence type="predicted"/>
<protein>
    <submittedName>
        <fullName evidence="1">Uncharacterized protein</fullName>
    </submittedName>
</protein>
<evidence type="ECO:0000313" key="1">
    <source>
        <dbReference type="EMBL" id="TGN18029.1"/>
    </source>
</evidence>
<organism evidence="1 2">
    <name type="scientific">Leptospira idonii</name>
    <dbReference type="NCBI Taxonomy" id="1193500"/>
    <lineage>
        <taxon>Bacteria</taxon>
        <taxon>Pseudomonadati</taxon>
        <taxon>Spirochaetota</taxon>
        <taxon>Spirochaetia</taxon>
        <taxon>Leptospirales</taxon>
        <taxon>Leptospiraceae</taxon>
        <taxon>Leptospira</taxon>
    </lineage>
</organism>
<sequence length="129" mass="13716">MFILVYICANCTLKDKGGDGREYVQALVSEMAMSTRSSSRAGGDGVNYYRLGGNIAGLSGIIYLQNNAAEQAPFNISGRFTFPQSYPDGGNYAISVSVHPSGQECSVSNGFGRIVSKDISDVIVNCVTK</sequence>
<keyword evidence="2" id="KW-1185">Reference proteome</keyword>
<dbReference type="AlphaFoldDB" id="A0A4R9LV40"/>
<dbReference type="EMBL" id="RQHW01000049">
    <property type="protein sequence ID" value="TGN18029.1"/>
    <property type="molecule type" value="Genomic_DNA"/>
</dbReference>
<dbReference type="Proteomes" id="UP000298058">
    <property type="component" value="Unassembled WGS sequence"/>
</dbReference>
<accession>A0A4R9LV40</accession>
<comment type="caution">
    <text evidence="1">The sequence shown here is derived from an EMBL/GenBank/DDBJ whole genome shotgun (WGS) entry which is preliminary data.</text>
</comment>
<gene>
    <name evidence="1" type="ORF">EHS15_15670</name>
</gene>
<name>A0A4R9LV40_9LEPT</name>
<reference evidence="1" key="1">
    <citation type="journal article" date="2019" name="PLoS Negl. Trop. Dis.">
        <title>Revisiting the worldwide diversity of Leptospira species in the environment.</title>
        <authorList>
            <person name="Vincent A.T."/>
            <person name="Schiettekatte O."/>
            <person name="Bourhy P."/>
            <person name="Veyrier F.J."/>
            <person name="Picardeau M."/>
        </authorList>
    </citation>
    <scope>NUCLEOTIDE SEQUENCE [LARGE SCALE GENOMIC DNA]</scope>
    <source>
        <strain evidence="1">201300427</strain>
    </source>
</reference>
<evidence type="ECO:0000313" key="2">
    <source>
        <dbReference type="Proteomes" id="UP000298058"/>
    </source>
</evidence>